<name>A0ABR2VY29_9FUNG</name>
<accession>A0ABR2VY29</accession>
<evidence type="ECO:0000256" key="1">
    <source>
        <dbReference type="PROSITE-ProRule" id="PRU00042"/>
    </source>
</evidence>
<proteinExistence type="predicted"/>
<evidence type="ECO:0000313" key="4">
    <source>
        <dbReference type="EMBL" id="KAK9709846.1"/>
    </source>
</evidence>
<feature type="domain" description="C2H2-type" evidence="3">
    <location>
        <begin position="209"/>
        <end position="238"/>
    </location>
</feature>
<keyword evidence="1" id="KW-0479">Metal-binding</keyword>
<feature type="compositionally biased region" description="Basic and acidic residues" evidence="2">
    <location>
        <begin position="92"/>
        <end position="103"/>
    </location>
</feature>
<dbReference type="EMBL" id="JASJQH010007378">
    <property type="protein sequence ID" value="KAK9709846.1"/>
    <property type="molecule type" value="Genomic_DNA"/>
</dbReference>
<sequence length="251" mass="28465">MQVMDEVHTNQFPDTWFSCPFGNCTCKFKAYDLVKRHVLEHHMNTFSRCDSDYCETCLSHSQGGLPHVRSNSISDTSKRKRDLTSSVAPMEKNPKYNCVRDSEPSTYPETTGRLSIQTGPHISETSDTSKNMEFNSNSPKISSPTLPSIRSIFNMDERIQQPFSPLTMSTASQSGTHGYAVPSLPSLEELSFTPVTYSYNPWATSTTIYPCQVFGCNMKFDRMEYLHRHLLYHPPEDPRSSGSNIEPRPPM</sequence>
<evidence type="ECO:0000259" key="3">
    <source>
        <dbReference type="PROSITE" id="PS50157"/>
    </source>
</evidence>
<dbReference type="InterPro" id="IPR013087">
    <property type="entry name" value="Znf_C2H2_type"/>
</dbReference>
<evidence type="ECO:0000313" key="5">
    <source>
        <dbReference type="Proteomes" id="UP001479436"/>
    </source>
</evidence>
<dbReference type="Proteomes" id="UP001479436">
    <property type="component" value="Unassembled WGS sequence"/>
</dbReference>
<gene>
    <name evidence="4" type="ORF">K7432_008767</name>
</gene>
<organism evidence="4 5">
    <name type="scientific">Basidiobolus ranarum</name>
    <dbReference type="NCBI Taxonomy" id="34480"/>
    <lineage>
        <taxon>Eukaryota</taxon>
        <taxon>Fungi</taxon>
        <taxon>Fungi incertae sedis</taxon>
        <taxon>Zoopagomycota</taxon>
        <taxon>Entomophthoromycotina</taxon>
        <taxon>Basidiobolomycetes</taxon>
        <taxon>Basidiobolales</taxon>
        <taxon>Basidiobolaceae</taxon>
        <taxon>Basidiobolus</taxon>
    </lineage>
</organism>
<feature type="region of interest" description="Disordered" evidence="2">
    <location>
        <begin position="232"/>
        <end position="251"/>
    </location>
</feature>
<dbReference type="PROSITE" id="PS00028">
    <property type="entry name" value="ZINC_FINGER_C2H2_1"/>
    <property type="match status" value="1"/>
</dbReference>
<keyword evidence="1" id="KW-0863">Zinc-finger</keyword>
<comment type="caution">
    <text evidence="4">The sequence shown here is derived from an EMBL/GenBank/DDBJ whole genome shotgun (WGS) entry which is preliminary data.</text>
</comment>
<protein>
    <recommendedName>
        <fullName evidence="3">C2H2-type domain-containing protein</fullName>
    </recommendedName>
</protein>
<keyword evidence="5" id="KW-1185">Reference proteome</keyword>
<feature type="compositionally biased region" description="Polar residues" evidence="2">
    <location>
        <begin position="104"/>
        <end position="146"/>
    </location>
</feature>
<dbReference type="PROSITE" id="PS50157">
    <property type="entry name" value="ZINC_FINGER_C2H2_2"/>
    <property type="match status" value="1"/>
</dbReference>
<dbReference type="SMART" id="SM00355">
    <property type="entry name" value="ZnF_C2H2"/>
    <property type="match status" value="2"/>
</dbReference>
<evidence type="ECO:0000256" key="2">
    <source>
        <dbReference type="SAM" id="MobiDB-lite"/>
    </source>
</evidence>
<feature type="region of interest" description="Disordered" evidence="2">
    <location>
        <begin position="91"/>
        <end position="146"/>
    </location>
</feature>
<keyword evidence="1" id="KW-0862">Zinc</keyword>
<reference evidence="4 5" key="1">
    <citation type="submission" date="2023-04" db="EMBL/GenBank/DDBJ databases">
        <title>Genome of Basidiobolus ranarum AG-B5.</title>
        <authorList>
            <person name="Stajich J.E."/>
            <person name="Carter-House D."/>
            <person name="Gryganskyi A."/>
        </authorList>
    </citation>
    <scope>NUCLEOTIDE SEQUENCE [LARGE SCALE GENOMIC DNA]</scope>
    <source>
        <strain evidence="4 5">AG-B5</strain>
    </source>
</reference>